<feature type="region of interest" description="Disordered" evidence="1">
    <location>
        <begin position="157"/>
        <end position="190"/>
    </location>
</feature>
<dbReference type="Gene3D" id="4.10.280.10">
    <property type="entry name" value="Helix-loop-helix DNA-binding domain"/>
    <property type="match status" value="1"/>
</dbReference>
<name>A0A5N6TWR1_ASPAV</name>
<evidence type="ECO:0000256" key="1">
    <source>
        <dbReference type="SAM" id="MobiDB-lite"/>
    </source>
</evidence>
<dbReference type="InterPro" id="IPR036638">
    <property type="entry name" value="HLH_DNA-bd_sf"/>
</dbReference>
<protein>
    <recommendedName>
        <fullName evidence="2">BHLH domain-containing protein</fullName>
    </recommendedName>
</protein>
<dbReference type="EMBL" id="ML742084">
    <property type="protein sequence ID" value="KAE8150828.1"/>
    <property type="molecule type" value="Genomic_DNA"/>
</dbReference>
<accession>A0A5N6TWR1</accession>
<evidence type="ECO:0000313" key="4">
    <source>
        <dbReference type="Proteomes" id="UP000325780"/>
    </source>
</evidence>
<dbReference type="CDD" id="cd00083">
    <property type="entry name" value="bHLH_SF"/>
    <property type="match status" value="1"/>
</dbReference>
<dbReference type="Proteomes" id="UP000325780">
    <property type="component" value="Unassembled WGS sequence"/>
</dbReference>
<dbReference type="PROSITE" id="PS50888">
    <property type="entry name" value="BHLH"/>
    <property type="match status" value="1"/>
</dbReference>
<sequence>MESTSPNPNKSPIANEHARSRWPTMIDGKRKAKKRVRNFTPKDRAAHRVFEKSRREAFNDQLMELARLIPATSAARRLSKYTIVEESISYHRVQDQRCLYAVDGIRALLAERDELLGEVNALRTLFKPDEIDVRVAKPIDDHVLDLLRHERELVQNGIRASKGAEPSESSDRERTYGNNPESSSALPQRQICGRTSNMVEFTGQGLPGDLDPLAQLQGDDELWEDLGPLPALPVELQGAEFLSHDLDCGSDLIPSLNAILQPPQQRPLHTAYGLMENSRTEQNHRYVERDLRLRSPHTMNHNSVI</sequence>
<proteinExistence type="predicted"/>
<evidence type="ECO:0000313" key="3">
    <source>
        <dbReference type="EMBL" id="KAE8150828.1"/>
    </source>
</evidence>
<organism evidence="3 4">
    <name type="scientific">Aspergillus avenaceus</name>
    <dbReference type="NCBI Taxonomy" id="36643"/>
    <lineage>
        <taxon>Eukaryota</taxon>
        <taxon>Fungi</taxon>
        <taxon>Dikarya</taxon>
        <taxon>Ascomycota</taxon>
        <taxon>Pezizomycotina</taxon>
        <taxon>Eurotiomycetes</taxon>
        <taxon>Eurotiomycetidae</taxon>
        <taxon>Eurotiales</taxon>
        <taxon>Aspergillaceae</taxon>
        <taxon>Aspergillus</taxon>
        <taxon>Aspergillus subgen. Circumdati</taxon>
    </lineage>
</organism>
<feature type="domain" description="BHLH" evidence="2">
    <location>
        <begin position="42"/>
        <end position="94"/>
    </location>
</feature>
<dbReference type="Pfam" id="PF00010">
    <property type="entry name" value="HLH"/>
    <property type="match status" value="1"/>
</dbReference>
<gene>
    <name evidence="3" type="ORF">BDV25DRAFT_139424</name>
</gene>
<feature type="compositionally biased region" description="Polar residues" evidence="1">
    <location>
        <begin position="176"/>
        <end position="190"/>
    </location>
</feature>
<feature type="compositionally biased region" description="Polar residues" evidence="1">
    <location>
        <begin position="1"/>
        <end position="12"/>
    </location>
</feature>
<dbReference type="SUPFAM" id="SSF47459">
    <property type="entry name" value="HLH, helix-loop-helix DNA-binding domain"/>
    <property type="match status" value="1"/>
</dbReference>
<keyword evidence="4" id="KW-1185">Reference proteome</keyword>
<dbReference type="InterPro" id="IPR011598">
    <property type="entry name" value="bHLH_dom"/>
</dbReference>
<dbReference type="AlphaFoldDB" id="A0A5N6TWR1"/>
<dbReference type="GO" id="GO:0046983">
    <property type="term" value="F:protein dimerization activity"/>
    <property type="evidence" value="ECO:0007669"/>
    <property type="project" value="InterPro"/>
</dbReference>
<dbReference type="OrthoDB" id="8964853at2759"/>
<feature type="region of interest" description="Disordered" evidence="1">
    <location>
        <begin position="1"/>
        <end position="25"/>
    </location>
</feature>
<reference evidence="3 4" key="1">
    <citation type="submission" date="2019-04" db="EMBL/GenBank/DDBJ databases">
        <title>Friends and foes A comparative genomics study of 23 Aspergillus species from section Flavi.</title>
        <authorList>
            <consortium name="DOE Joint Genome Institute"/>
            <person name="Kjaerbolling I."/>
            <person name="Vesth T."/>
            <person name="Frisvad J.C."/>
            <person name="Nybo J.L."/>
            <person name="Theobald S."/>
            <person name="Kildgaard S."/>
            <person name="Isbrandt T."/>
            <person name="Kuo A."/>
            <person name="Sato A."/>
            <person name="Lyhne E.K."/>
            <person name="Kogle M.E."/>
            <person name="Wiebenga A."/>
            <person name="Kun R.S."/>
            <person name="Lubbers R.J."/>
            <person name="Makela M.R."/>
            <person name="Barry K."/>
            <person name="Chovatia M."/>
            <person name="Clum A."/>
            <person name="Daum C."/>
            <person name="Haridas S."/>
            <person name="He G."/>
            <person name="LaButti K."/>
            <person name="Lipzen A."/>
            <person name="Mondo S."/>
            <person name="Riley R."/>
            <person name="Salamov A."/>
            <person name="Simmons B.A."/>
            <person name="Magnuson J.K."/>
            <person name="Henrissat B."/>
            <person name="Mortensen U.H."/>
            <person name="Larsen T.O."/>
            <person name="Devries R.P."/>
            <person name="Grigoriev I.V."/>
            <person name="Machida M."/>
            <person name="Baker S.E."/>
            <person name="Andersen M.R."/>
        </authorList>
    </citation>
    <scope>NUCLEOTIDE SEQUENCE [LARGE SCALE GENOMIC DNA]</scope>
    <source>
        <strain evidence="3 4">IBT 18842</strain>
    </source>
</reference>
<evidence type="ECO:0000259" key="2">
    <source>
        <dbReference type="PROSITE" id="PS50888"/>
    </source>
</evidence>
<dbReference type="SMART" id="SM00353">
    <property type="entry name" value="HLH"/>
    <property type="match status" value="1"/>
</dbReference>